<evidence type="ECO:0000313" key="3">
    <source>
        <dbReference type="Proteomes" id="UP000585696"/>
    </source>
</evidence>
<keyword evidence="1" id="KW-0812">Transmembrane</keyword>
<keyword evidence="1" id="KW-0472">Membrane</keyword>
<dbReference type="Proteomes" id="UP000585696">
    <property type="component" value="Unassembled WGS sequence"/>
</dbReference>
<dbReference type="RefSeq" id="WP_185655473.1">
    <property type="nucleotide sequence ID" value="NZ_JAARUK010000003.1"/>
</dbReference>
<name>A0A842FUF3_9LIST</name>
<dbReference type="AlphaFoldDB" id="A0A842FUF3"/>
<comment type="caution">
    <text evidence="2">The sequence shown here is derived from an EMBL/GenBank/DDBJ whole genome shotgun (WGS) entry which is preliminary data.</text>
</comment>
<keyword evidence="1" id="KW-1133">Transmembrane helix</keyword>
<gene>
    <name evidence="2" type="ORF">HCB69_15970</name>
</gene>
<evidence type="ECO:0000313" key="2">
    <source>
        <dbReference type="EMBL" id="MBC2285873.1"/>
    </source>
</evidence>
<dbReference type="EMBL" id="JAARZS010000065">
    <property type="protein sequence ID" value="MBC2285873.1"/>
    <property type="molecule type" value="Genomic_DNA"/>
</dbReference>
<evidence type="ECO:0000256" key="1">
    <source>
        <dbReference type="SAM" id="Phobius"/>
    </source>
</evidence>
<sequence>MRNQTERTLLGANQSNLLDEMKNYYKRISKVLGNGAAFLIVYAFADDAKGMSNAEQLAVLDEFSIWARSNL</sequence>
<reference evidence="2 3" key="1">
    <citation type="submission" date="2020-03" db="EMBL/GenBank/DDBJ databases">
        <title>Soil Listeria distribution.</title>
        <authorList>
            <person name="Liao J."/>
            <person name="Wiedmann M."/>
        </authorList>
    </citation>
    <scope>NUCLEOTIDE SEQUENCE [LARGE SCALE GENOMIC DNA]</scope>
    <source>
        <strain evidence="2 3">FSL L7-0054</strain>
    </source>
</reference>
<accession>A0A842FUF3</accession>
<protein>
    <submittedName>
        <fullName evidence="2">Uncharacterized protein</fullName>
    </submittedName>
</protein>
<feature type="transmembrane region" description="Helical" evidence="1">
    <location>
        <begin position="28"/>
        <end position="45"/>
    </location>
</feature>
<proteinExistence type="predicted"/>
<organism evidence="2 3">
    <name type="scientific">Listeria booriae</name>
    <dbReference type="NCBI Taxonomy" id="1552123"/>
    <lineage>
        <taxon>Bacteria</taxon>
        <taxon>Bacillati</taxon>
        <taxon>Bacillota</taxon>
        <taxon>Bacilli</taxon>
        <taxon>Bacillales</taxon>
        <taxon>Listeriaceae</taxon>
        <taxon>Listeria</taxon>
    </lineage>
</organism>